<keyword evidence="1" id="KW-0233">DNA recombination</keyword>
<dbReference type="PANTHER" id="PTHR35617:SF3">
    <property type="entry name" value="CORE-BINDING (CB) DOMAIN-CONTAINING PROTEIN"/>
    <property type="match status" value="1"/>
</dbReference>
<sequence>MCWFAPITQRWSITSTTREVCVRAPYTSWCTRSLCGPRTLRAVHVPGHLNMGADILSRQGLRPGEWILHPEVVKQIWRVFGQAQVDLFATQENAQCPHWYSLTHPAPLGLDAMVQTWPRLRLYAFPPIALLPGVLESAPGWGWGPSSFSSPVLAGASMVLRSDFPLLSQAGGTILHPRPELWKLWVWPLRGWYSAGVSAGSVLSRISPLHFEGLRGGYFGLPCPLGGMSVGKDPLVVRFLRGALRLRPPVRHRVPTWDLAVVLEALCRPPFKPTEESSDHHLSTKTVLLLALTSLKRVGDLQALSVAPSHLEFAPGMAKASLYPRPGTTAYCTPGLLSSSLSGLIVRTLDTYVHRAALWRKTDQLLVCYDPPKRGLPASKHTLSCWIVDAITQAYEFSDLPSPLVIKAHSTRGISASKAFMSGVPMQDICEAAGWSTPLTFVRFYDLDLRVAPGSSVLRPSTH</sequence>
<dbReference type="EMBL" id="JACTAM010000007">
    <property type="protein sequence ID" value="KAI2662206.1"/>
    <property type="molecule type" value="Genomic_DNA"/>
</dbReference>
<dbReference type="InterPro" id="IPR011010">
    <property type="entry name" value="DNA_brk_join_enz"/>
</dbReference>
<name>A0ABQ8MI18_LABRO</name>
<evidence type="ECO:0000256" key="1">
    <source>
        <dbReference type="ARBA" id="ARBA00023172"/>
    </source>
</evidence>
<gene>
    <name evidence="2" type="ORF">H4Q32_001002</name>
</gene>
<dbReference type="Gene3D" id="1.10.443.10">
    <property type="entry name" value="Intergrase catalytic core"/>
    <property type="match status" value="1"/>
</dbReference>
<organism evidence="2 3">
    <name type="scientific">Labeo rohita</name>
    <name type="common">Indian major carp</name>
    <name type="synonym">Cyprinus rohita</name>
    <dbReference type="NCBI Taxonomy" id="84645"/>
    <lineage>
        <taxon>Eukaryota</taxon>
        <taxon>Metazoa</taxon>
        <taxon>Chordata</taxon>
        <taxon>Craniata</taxon>
        <taxon>Vertebrata</taxon>
        <taxon>Euteleostomi</taxon>
        <taxon>Actinopterygii</taxon>
        <taxon>Neopterygii</taxon>
        <taxon>Teleostei</taxon>
        <taxon>Ostariophysi</taxon>
        <taxon>Cypriniformes</taxon>
        <taxon>Cyprinidae</taxon>
        <taxon>Labeoninae</taxon>
        <taxon>Labeonini</taxon>
        <taxon>Labeo</taxon>
    </lineage>
</organism>
<evidence type="ECO:0000313" key="3">
    <source>
        <dbReference type="Proteomes" id="UP000830375"/>
    </source>
</evidence>
<proteinExistence type="predicted"/>
<dbReference type="Proteomes" id="UP000830375">
    <property type="component" value="Unassembled WGS sequence"/>
</dbReference>
<comment type="caution">
    <text evidence="2">The sequence shown here is derived from an EMBL/GenBank/DDBJ whole genome shotgun (WGS) entry which is preliminary data.</text>
</comment>
<dbReference type="PANTHER" id="PTHR35617">
    <property type="entry name" value="PHAGE_INTEGRASE DOMAIN-CONTAINING PROTEIN"/>
    <property type="match status" value="1"/>
</dbReference>
<dbReference type="SUPFAM" id="SSF56349">
    <property type="entry name" value="DNA breaking-rejoining enzymes"/>
    <property type="match status" value="1"/>
</dbReference>
<protein>
    <submittedName>
        <fullName evidence="2">Contactin-associated protein 1</fullName>
    </submittedName>
</protein>
<keyword evidence="3" id="KW-1185">Reference proteome</keyword>
<dbReference type="InterPro" id="IPR013762">
    <property type="entry name" value="Integrase-like_cat_sf"/>
</dbReference>
<accession>A0ABQ8MI18</accession>
<evidence type="ECO:0000313" key="2">
    <source>
        <dbReference type="EMBL" id="KAI2662206.1"/>
    </source>
</evidence>
<reference evidence="2 3" key="1">
    <citation type="submission" date="2022-01" db="EMBL/GenBank/DDBJ databases">
        <title>A high-quality chromosome-level genome assembly of rohu carp, Labeo rohita.</title>
        <authorList>
            <person name="Arick M.A. II"/>
            <person name="Hsu C.-Y."/>
            <person name="Magbanua Z."/>
            <person name="Pechanova O."/>
            <person name="Grover C."/>
            <person name="Miller E."/>
            <person name="Thrash A."/>
            <person name="Ezzel L."/>
            <person name="Alam S."/>
            <person name="Benzie J."/>
            <person name="Hamilton M."/>
            <person name="Karsi A."/>
            <person name="Lawrence M.L."/>
            <person name="Peterson D.G."/>
        </authorList>
    </citation>
    <scope>NUCLEOTIDE SEQUENCE [LARGE SCALE GENOMIC DNA]</scope>
    <source>
        <strain evidence="3">BAU-BD-2019</strain>
        <tissue evidence="2">Blood</tissue>
    </source>
</reference>